<gene>
    <name evidence="2" type="ORF">Q8A64_12250</name>
</gene>
<feature type="region of interest" description="Disordered" evidence="1">
    <location>
        <begin position="15"/>
        <end position="55"/>
    </location>
</feature>
<organism evidence="2 3">
    <name type="scientific">Keguizhuia sedimenti</name>
    <dbReference type="NCBI Taxonomy" id="3064264"/>
    <lineage>
        <taxon>Bacteria</taxon>
        <taxon>Pseudomonadati</taxon>
        <taxon>Pseudomonadota</taxon>
        <taxon>Betaproteobacteria</taxon>
        <taxon>Burkholderiales</taxon>
        <taxon>Oxalobacteraceae</taxon>
        <taxon>Keguizhuia</taxon>
    </lineage>
</organism>
<dbReference type="Pfam" id="PF11748">
    <property type="entry name" value="DUF3306"/>
    <property type="match status" value="1"/>
</dbReference>
<evidence type="ECO:0000313" key="3">
    <source>
        <dbReference type="Proteomes" id="UP001225596"/>
    </source>
</evidence>
<dbReference type="RefSeq" id="WP_338437111.1">
    <property type="nucleotide sequence ID" value="NZ_JAUYVH010000007.1"/>
</dbReference>
<dbReference type="Proteomes" id="UP001225596">
    <property type="component" value="Unassembled WGS sequence"/>
</dbReference>
<proteinExistence type="predicted"/>
<comment type="caution">
    <text evidence="2">The sequence shown here is derived from an EMBL/GenBank/DDBJ whole genome shotgun (WGS) entry which is preliminary data.</text>
</comment>
<keyword evidence="3" id="KW-1185">Reference proteome</keyword>
<dbReference type="EMBL" id="JAUYVH010000007">
    <property type="protein sequence ID" value="MDQ9171176.1"/>
    <property type="molecule type" value="Genomic_DNA"/>
</dbReference>
<protein>
    <submittedName>
        <fullName evidence="2">DUF3306 domain-containing protein</fullName>
    </submittedName>
</protein>
<reference evidence="2 3" key="1">
    <citation type="submission" date="2023-08" db="EMBL/GenBank/DDBJ databases">
        <title>Oxalobacteraceae gen .nov., isolated from river sludge outside the plant.</title>
        <authorList>
            <person name="Zhao S.Y."/>
        </authorList>
    </citation>
    <scope>NUCLEOTIDE SEQUENCE [LARGE SCALE GENOMIC DNA]</scope>
    <source>
        <strain evidence="2 3">R-40</strain>
    </source>
</reference>
<dbReference type="InterPro" id="IPR021735">
    <property type="entry name" value="DUF3306"/>
</dbReference>
<feature type="region of interest" description="Disordered" evidence="1">
    <location>
        <begin position="178"/>
        <end position="211"/>
    </location>
</feature>
<name>A0ABU1BQ98_9BURK</name>
<feature type="compositionally biased region" description="Polar residues" evidence="1">
    <location>
        <begin position="201"/>
        <end position="211"/>
    </location>
</feature>
<sequence length="211" mass="22879">MSADSFFEKWSRRNAKMEEASSVPADAPTDAENLPDAGALGLNESKESRSSTSVTLEDVANLTQDSDYSPFVARGVDEDVKRSAMKKLFTDPHYNVMDGLDIYIDDYSKFEPITPKMLALMNHAKALLDPLPLLAQQWSQLAGIDEHSGAEAAPVNDEKAMTSAETVACKAFEADTDHASAEVNATSEKLPCIEPEAGSTPDLTISLQHRS</sequence>
<evidence type="ECO:0000256" key="1">
    <source>
        <dbReference type="SAM" id="MobiDB-lite"/>
    </source>
</evidence>
<accession>A0ABU1BQ98</accession>
<evidence type="ECO:0000313" key="2">
    <source>
        <dbReference type="EMBL" id="MDQ9171176.1"/>
    </source>
</evidence>